<name>A0A0R2FL04_9LACO</name>
<proteinExistence type="predicted"/>
<reference evidence="3 4" key="1">
    <citation type="journal article" date="2015" name="Genome Announc.">
        <title>Expanding the biotechnology potential of lactobacilli through comparative genomics of 213 strains and associated genera.</title>
        <authorList>
            <person name="Sun Z."/>
            <person name="Harris H.M."/>
            <person name="McCann A."/>
            <person name="Guo C."/>
            <person name="Argimon S."/>
            <person name="Zhang W."/>
            <person name="Yang X."/>
            <person name="Jeffery I.B."/>
            <person name="Cooney J.C."/>
            <person name="Kagawa T.F."/>
            <person name="Liu W."/>
            <person name="Song Y."/>
            <person name="Salvetti E."/>
            <person name="Wrobel A."/>
            <person name="Rasinkangas P."/>
            <person name="Parkhill J."/>
            <person name="Rea M.C."/>
            <person name="O'Sullivan O."/>
            <person name="Ritari J."/>
            <person name="Douillard F.P."/>
            <person name="Paul Ross R."/>
            <person name="Yang R."/>
            <person name="Briner A.E."/>
            <person name="Felis G.E."/>
            <person name="de Vos W.M."/>
            <person name="Barrangou R."/>
            <person name="Klaenhammer T.R."/>
            <person name="Caufield P.W."/>
            <person name="Cui Y."/>
            <person name="Zhang H."/>
            <person name="O'Toole P.W."/>
        </authorList>
    </citation>
    <scope>NUCLEOTIDE SEQUENCE [LARGE SCALE GENOMIC DNA]</scope>
    <source>
        <strain evidence="1 4">ATCC BAA-66</strain>
        <strain evidence="2 3">DSM 13344</strain>
    </source>
</reference>
<dbReference type="SUPFAM" id="SSF52540">
    <property type="entry name" value="P-loop containing nucleoside triphosphate hydrolases"/>
    <property type="match status" value="1"/>
</dbReference>
<gene>
    <name evidence="1" type="ORF">IV38_GL000138</name>
    <name evidence="2" type="ORF">IV40_GL000587</name>
</gene>
<evidence type="ECO:0000313" key="3">
    <source>
        <dbReference type="Proteomes" id="UP000051645"/>
    </source>
</evidence>
<protein>
    <submittedName>
        <fullName evidence="1">Uncharacterized protein</fullName>
    </submittedName>
</protein>
<dbReference type="EMBL" id="JQAT01000001">
    <property type="protein sequence ID" value="KRN29256.1"/>
    <property type="molecule type" value="Genomic_DNA"/>
</dbReference>
<dbReference type="PATRIC" id="fig|81857.3.peg.143"/>
<dbReference type="STRING" id="81857.IV38_GL000138"/>
<comment type="caution">
    <text evidence="1">The sequence shown here is derived from an EMBL/GenBank/DDBJ whole genome shotgun (WGS) entry which is preliminary data.</text>
</comment>
<dbReference type="Proteomes" id="UP000051751">
    <property type="component" value="Unassembled WGS sequence"/>
</dbReference>
<evidence type="ECO:0000313" key="2">
    <source>
        <dbReference type="EMBL" id="KRN29786.1"/>
    </source>
</evidence>
<organism evidence="1 4">
    <name type="scientific">Lactobacillus selangorensis</name>
    <dbReference type="NCBI Taxonomy" id="81857"/>
    <lineage>
        <taxon>Bacteria</taxon>
        <taxon>Bacillati</taxon>
        <taxon>Bacillota</taxon>
        <taxon>Bacilli</taxon>
        <taxon>Lactobacillales</taxon>
        <taxon>Lactobacillaceae</taxon>
        <taxon>Lactobacillus</taxon>
    </lineage>
</organism>
<dbReference type="Gene3D" id="3.40.50.300">
    <property type="entry name" value="P-loop containing nucleotide triphosphate hydrolases"/>
    <property type="match status" value="1"/>
</dbReference>
<dbReference type="Proteomes" id="UP000051645">
    <property type="component" value="Unassembled WGS sequence"/>
</dbReference>
<sequence length="197" mass="23362">MLEFQHLFDQATLYFIYTPDQETATATFQYYFDRLHDEQNKTTHPLGFISQELDLVLPYLSARDNIFWEDSFKNEHQQKFRIRPYDPLTDERFLSTMGRDLTRQQRFYVQLYRNLIARRKLLIMDNLLDGESVAHIRESLTLFREMTQQLGVTMVLLTTNRELIDGNPATSFRTIPFYQPKPKPLTNPIGTLKKASE</sequence>
<keyword evidence="3" id="KW-1185">Reference proteome</keyword>
<dbReference type="InterPro" id="IPR027417">
    <property type="entry name" value="P-loop_NTPase"/>
</dbReference>
<evidence type="ECO:0000313" key="4">
    <source>
        <dbReference type="Proteomes" id="UP000051751"/>
    </source>
</evidence>
<evidence type="ECO:0000313" key="1">
    <source>
        <dbReference type="EMBL" id="KRN29256.1"/>
    </source>
</evidence>
<dbReference type="AlphaFoldDB" id="A0A0R2FL04"/>
<accession>A0A0R2FL04</accession>
<dbReference type="EMBL" id="JQAZ01000012">
    <property type="protein sequence ID" value="KRN29786.1"/>
    <property type="molecule type" value="Genomic_DNA"/>
</dbReference>